<name>A0A2S7F7K8_CLOBU</name>
<gene>
    <name evidence="4" type="ORF">AWN73_04295</name>
</gene>
<dbReference type="Gene3D" id="3.40.630.40">
    <property type="entry name" value="Zn-dependent exopeptidases"/>
    <property type="match status" value="1"/>
</dbReference>
<dbReference type="InterPro" id="IPR002508">
    <property type="entry name" value="MurNAc-LAA_cat"/>
</dbReference>
<evidence type="ECO:0000259" key="3">
    <source>
        <dbReference type="SMART" id="SM00646"/>
    </source>
</evidence>
<feature type="domain" description="MurNAc-LAA" evidence="3">
    <location>
        <begin position="172"/>
        <end position="290"/>
    </location>
</feature>
<dbReference type="SUPFAM" id="SSF53187">
    <property type="entry name" value="Zn-dependent exopeptidases"/>
    <property type="match status" value="1"/>
</dbReference>
<reference evidence="4 5" key="1">
    <citation type="submission" date="2016-01" db="EMBL/GenBank/DDBJ databases">
        <title>Characterization of the Clostridium difficile lineages that are prevalent in Hong Kong and China.</title>
        <authorList>
            <person name="Kwok J.S.-L."/>
            <person name="Lam W.-Y."/>
            <person name="Ip M."/>
            <person name="Chan T.-F."/>
            <person name="Hawkey P.M."/>
            <person name="Tsui S.K.-W."/>
        </authorList>
    </citation>
    <scope>NUCLEOTIDE SEQUENCE [LARGE SCALE GENOMIC DNA]</scope>
    <source>
        <strain evidence="4 5">300064</strain>
    </source>
</reference>
<accession>A0A2S7F7K8</accession>
<dbReference type="GO" id="GO:0030288">
    <property type="term" value="C:outer membrane-bounded periplasmic space"/>
    <property type="evidence" value="ECO:0007669"/>
    <property type="project" value="TreeGrafter"/>
</dbReference>
<dbReference type="GO" id="GO:0009253">
    <property type="term" value="P:peptidoglycan catabolic process"/>
    <property type="evidence" value="ECO:0007669"/>
    <property type="project" value="InterPro"/>
</dbReference>
<dbReference type="SMART" id="SM00646">
    <property type="entry name" value="Ami_3"/>
    <property type="match status" value="1"/>
</dbReference>
<dbReference type="AlphaFoldDB" id="A0A2S7F7K8"/>
<proteinExistence type="predicted"/>
<evidence type="ECO:0000313" key="4">
    <source>
        <dbReference type="EMBL" id="PPV12985.1"/>
    </source>
</evidence>
<dbReference type="GO" id="GO:0008745">
    <property type="term" value="F:N-acetylmuramoyl-L-alanine amidase activity"/>
    <property type="evidence" value="ECO:0007669"/>
    <property type="project" value="InterPro"/>
</dbReference>
<evidence type="ECO:0000256" key="2">
    <source>
        <dbReference type="SAM" id="MobiDB-lite"/>
    </source>
</evidence>
<dbReference type="PANTHER" id="PTHR30404:SF0">
    <property type="entry name" value="N-ACETYLMURAMOYL-L-ALANINE AMIDASE AMIC"/>
    <property type="match status" value="1"/>
</dbReference>
<dbReference type="CDD" id="cd02696">
    <property type="entry name" value="MurNAc-LAA"/>
    <property type="match status" value="1"/>
</dbReference>
<sequence>MKKIATYFLLIIVSMNFIGCNKLGAKEDKLNIEESTAVQESSIEEEDTDKEYDLEANYQVTQAKADTNNDKDSEDSENTIPQTSDENIKKVIVIDPGHASHSNIEKEEQSPGSGIMKIKDGGGAQGTSTGTPEYMVNMNVAMKLKSLLEAKNYTVIMTKTSNDISLGNIERANIGNDNNASLAIRIHCDSADNSSAVGASMLVPAKCGYAEDICDISRKYGEIVLSSLVESGDMKNRGISVRDDMTGFNWSKVPVILVEMGFMSNPEEDALLSNDDYQNKLAAGLCDGIEKCFQ</sequence>
<dbReference type="RefSeq" id="WP_043662572.1">
    <property type="nucleotide sequence ID" value="NZ_JSEG01000004.1"/>
</dbReference>
<protein>
    <recommendedName>
        <fullName evidence="3">MurNAc-LAA domain-containing protein</fullName>
    </recommendedName>
</protein>
<evidence type="ECO:0000313" key="5">
    <source>
        <dbReference type="Proteomes" id="UP000238081"/>
    </source>
</evidence>
<dbReference type="EMBL" id="LRDH01000129">
    <property type="protein sequence ID" value="PPV12985.1"/>
    <property type="molecule type" value="Genomic_DNA"/>
</dbReference>
<dbReference type="Pfam" id="PF01520">
    <property type="entry name" value="Amidase_3"/>
    <property type="match status" value="1"/>
</dbReference>
<feature type="region of interest" description="Disordered" evidence="2">
    <location>
        <begin position="62"/>
        <end position="86"/>
    </location>
</feature>
<dbReference type="Proteomes" id="UP000238081">
    <property type="component" value="Unassembled WGS sequence"/>
</dbReference>
<dbReference type="InterPro" id="IPR050695">
    <property type="entry name" value="N-acetylmuramoyl_amidase_3"/>
</dbReference>
<evidence type="ECO:0000256" key="1">
    <source>
        <dbReference type="ARBA" id="ARBA00022801"/>
    </source>
</evidence>
<comment type="caution">
    <text evidence="4">The sequence shown here is derived from an EMBL/GenBank/DDBJ whole genome shotgun (WGS) entry which is preliminary data.</text>
</comment>
<dbReference type="PANTHER" id="PTHR30404">
    <property type="entry name" value="N-ACETYLMURAMOYL-L-ALANINE AMIDASE"/>
    <property type="match status" value="1"/>
</dbReference>
<keyword evidence="1" id="KW-0378">Hydrolase</keyword>
<organism evidence="4 5">
    <name type="scientific">Clostridium butyricum</name>
    <dbReference type="NCBI Taxonomy" id="1492"/>
    <lineage>
        <taxon>Bacteria</taxon>
        <taxon>Bacillati</taxon>
        <taxon>Bacillota</taxon>
        <taxon>Clostridia</taxon>
        <taxon>Eubacteriales</taxon>
        <taxon>Clostridiaceae</taxon>
        <taxon>Clostridium</taxon>
    </lineage>
</organism>